<keyword evidence="4" id="KW-0472">Membrane</keyword>
<evidence type="ECO:0000256" key="5">
    <source>
        <dbReference type="SAM" id="SignalP"/>
    </source>
</evidence>
<dbReference type="EMBL" id="JACDTQ010002604">
    <property type="protein sequence ID" value="KAF5917126.1"/>
    <property type="molecule type" value="Genomic_DNA"/>
</dbReference>
<feature type="chain" id="PRO_5029743921" description="Ig-like domain-containing protein" evidence="5">
    <location>
        <begin position="17"/>
        <end position="136"/>
    </location>
</feature>
<organism evidence="6 7">
    <name type="scientific">Diceros bicornis minor</name>
    <name type="common">South-central black rhinoceros</name>
    <dbReference type="NCBI Taxonomy" id="77932"/>
    <lineage>
        <taxon>Eukaryota</taxon>
        <taxon>Metazoa</taxon>
        <taxon>Chordata</taxon>
        <taxon>Craniata</taxon>
        <taxon>Vertebrata</taxon>
        <taxon>Euteleostomi</taxon>
        <taxon>Mammalia</taxon>
        <taxon>Eutheria</taxon>
        <taxon>Laurasiatheria</taxon>
        <taxon>Perissodactyla</taxon>
        <taxon>Rhinocerotidae</taxon>
        <taxon>Diceros</taxon>
    </lineage>
</organism>
<dbReference type="SUPFAM" id="SSF48726">
    <property type="entry name" value="Immunoglobulin"/>
    <property type="match status" value="1"/>
</dbReference>
<dbReference type="AlphaFoldDB" id="A0A7J7ENV3"/>
<dbReference type="InterPro" id="IPR013783">
    <property type="entry name" value="Ig-like_fold"/>
</dbReference>
<dbReference type="InterPro" id="IPR051036">
    <property type="entry name" value="SIGLEC"/>
</dbReference>
<dbReference type="GO" id="GO:0007155">
    <property type="term" value="P:cell adhesion"/>
    <property type="evidence" value="ECO:0007669"/>
    <property type="project" value="TreeGrafter"/>
</dbReference>
<evidence type="ECO:0000256" key="1">
    <source>
        <dbReference type="ARBA" id="ARBA00004167"/>
    </source>
</evidence>
<comment type="caution">
    <text evidence="6">The sequence shown here is derived from an EMBL/GenBank/DDBJ whole genome shotgun (WGS) entry which is preliminary data.</text>
</comment>
<dbReference type="GO" id="GO:0033691">
    <property type="term" value="F:sialic acid binding"/>
    <property type="evidence" value="ECO:0007669"/>
    <property type="project" value="TreeGrafter"/>
</dbReference>
<evidence type="ECO:0000313" key="7">
    <source>
        <dbReference type="Proteomes" id="UP000551758"/>
    </source>
</evidence>
<dbReference type="Proteomes" id="UP000551758">
    <property type="component" value="Unassembled WGS sequence"/>
</dbReference>
<proteinExistence type="predicted"/>
<dbReference type="PANTHER" id="PTHR12035:SF132">
    <property type="entry name" value="MYELOID CELL SURFACE ANTIGEN CD33"/>
    <property type="match status" value="1"/>
</dbReference>
<keyword evidence="2" id="KW-0812">Transmembrane</keyword>
<keyword evidence="3" id="KW-1133">Transmembrane helix</keyword>
<evidence type="ECO:0000256" key="3">
    <source>
        <dbReference type="ARBA" id="ARBA00022989"/>
    </source>
</evidence>
<comment type="subcellular location">
    <subcellularLocation>
        <location evidence="1">Membrane</location>
        <topology evidence="1">Single-pass membrane protein</topology>
    </subcellularLocation>
</comment>
<dbReference type="PANTHER" id="PTHR12035">
    <property type="entry name" value="SIALIC ACID BINDING IMMUNOGLOBULIN-LIKE LECTIN"/>
    <property type="match status" value="1"/>
</dbReference>
<feature type="signal peptide" evidence="5">
    <location>
        <begin position="1"/>
        <end position="16"/>
    </location>
</feature>
<accession>A0A7J7ENV3</accession>
<reference evidence="6 7" key="1">
    <citation type="journal article" date="2020" name="Mol. Biol. Evol.">
        <title>Interspecific Gene Flow and the Evolution of Specialization in Black and White Rhinoceros.</title>
        <authorList>
            <person name="Moodley Y."/>
            <person name="Westbury M.V."/>
            <person name="Russo I.M."/>
            <person name="Gopalakrishnan S."/>
            <person name="Rakotoarivelo A."/>
            <person name="Olsen R.A."/>
            <person name="Prost S."/>
            <person name="Tunstall T."/>
            <person name="Ryder O.A."/>
            <person name="Dalen L."/>
            <person name="Bruford M.W."/>
        </authorList>
    </citation>
    <scope>NUCLEOTIDE SEQUENCE [LARGE SCALE GENOMIC DNA]</scope>
    <source>
        <strain evidence="6">SBR-YM</strain>
        <tissue evidence="6">Skin</tissue>
    </source>
</reference>
<dbReference type="GO" id="GO:0005886">
    <property type="term" value="C:plasma membrane"/>
    <property type="evidence" value="ECO:0007669"/>
    <property type="project" value="TreeGrafter"/>
</dbReference>
<keyword evidence="5" id="KW-0732">Signal</keyword>
<sequence>MLLLLLTLLWAALTYTPDILIPGTLESGCPRNQTCSVPWACEQGTPPIFFWTSDGLTSLGLRTRLCSVLTLTSQPQHLGINLTCQVNFPEAGATLERTIQPNITCECWARMLRSLRVWGVGGPDCGSLVFLSRWSG</sequence>
<evidence type="ECO:0000313" key="6">
    <source>
        <dbReference type="EMBL" id="KAF5917126.1"/>
    </source>
</evidence>
<evidence type="ECO:0000256" key="4">
    <source>
        <dbReference type="ARBA" id="ARBA00023136"/>
    </source>
</evidence>
<dbReference type="Gene3D" id="2.60.40.10">
    <property type="entry name" value="Immunoglobulins"/>
    <property type="match status" value="1"/>
</dbReference>
<evidence type="ECO:0000256" key="2">
    <source>
        <dbReference type="ARBA" id="ARBA00022692"/>
    </source>
</evidence>
<gene>
    <name evidence="6" type="ORF">HPG69_014057</name>
</gene>
<protein>
    <recommendedName>
        <fullName evidence="8">Ig-like domain-containing protein</fullName>
    </recommendedName>
</protein>
<evidence type="ECO:0008006" key="8">
    <source>
        <dbReference type="Google" id="ProtNLM"/>
    </source>
</evidence>
<dbReference type="InterPro" id="IPR036179">
    <property type="entry name" value="Ig-like_dom_sf"/>
</dbReference>
<name>A0A7J7ENV3_DICBM</name>
<keyword evidence="7" id="KW-1185">Reference proteome</keyword>